<sequence length="49" mass="5655">RGYLLHRLPRTRKSSLCLSIIGHFNLDVYVLTMSSLDNYSLKSLFAKLL</sequence>
<dbReference type="EMBL" id="MCFA01000322">
    <property type="protein sequence ID" value="ORX93953.1"/>
    <property type="molecule type" value="Genomic_DNA"/>
</dbReference>
<organism evidence="1 2">
    <name type="scientific">Clohesyomyces aquaticus</name>
    <dbReference type="NCBI Taxonomy" id="1231657"/>
    <lineage>
        <taxon>Eukaryota</taxon>
        <taxon>Fungi</taxon>
        <taxon>Dikarya</taxon>
        <taxon>Ascomycota</taxon>
        <taxon>Pezizomycotina</taxon>
        <taxon>Dothideomycetes</taxon>
        <taxon>Pleosporomycetidae</taxon>
        <taxon>Pleosporales</taxon>
        <taxon>Lindgomycetaceae</taxon>
        <taxon>Clohesyomyces</taxon>
    </lineage>
</organism>
<feature type="non-terminal residue" evidence="1">
    <location>
        <position position="1"/>
    </location>
</feature>
<evidence type="ECO:0000313" key="2">
    <source>
        <dbReference type="Proteomes" id="UP000193144"/>
    </source>
</evidence>
<gene>
    <name evidence="1" type="ORF">BCR34DRAFT_499588</name>
</gene>
<accession>A0A1Y1Y7H2</accession>
<reference evidence="1 2" key="1">
    <citation type="submission" date="2016-07" db="EMBL/GenBank/DDBJ databases">
        <title>Pervasive Adenine N6-methylation of Active Genes in Fungi.</title>
        <authorList>
            <consortium name="DOE Joint Genome Institute"/>
            <person name="Mondo S.J."/>
            <person name="Dannebaum R.O."/>
            <person name="Kuo R.C."/>
            <person name="Labutti K."/>
            <person name="Haridas S."/>
            <person name="Kuo A."/>
            <person name="Salamov A."/>
            <person name="Ahrendt S.R."/>
            <person name="Lipzen A."/>
            <person name="Sullivan W."/>
            <person name="Andreopoulos W.B."/>
            <person name="Clum A."/>
            <person name="Lindquist E."/>
            <person name="Daum C."/>
            <person name="Ramamoorthy G.K."/>
            <person name="Gryganskyi A."/>
            <person name="Culley D."/>
            <person name="Magnuson J.K."/>
            <person name="James T.Y."/>
            <person name="O'Malley M.A."/>
            <person name="Stajich J.E."/>
            <person name="Spatafora J.W."/>
            <person name="Visel A."/>
            <person name="Grigoriev I.V."/>
        </authorList>
    </citation>
    <scope>NUCLEOTIDE SEQUENCE [LARGE SCALE GENOMIC DNA]</scope>
    <source>
        <strain evidence="1 2">CBS 115471</strain>
    </source>
</reference>
<keyword evidence="2" id="KW-1185">Reference proteome</keyword>
<dbReference type="Proteomes" id="UP000193144">
    <property type="component" value="Unassembled WGS sequence"/>
</dbReference>
<proteinExistence type="predicted"/>
<dbReference type="AlphaFoldDB" id="A0A1Y1Y7H2"/>
<dbReference type="STRING" id="1231657.A0A1Y1Y7H2"/>
<comment type="caution">
    <text evidence="1">The sequence shown here is derived from an EMBL/GenBank/DDBJ whole genome shotgun (WGS) entry which is preliminary data.</text>
</comment>
<name>A0A1Y1Y7H2_9PLEO</name>
<evidence type="ECO:0000313" key="1">
    <source>
        <dbReference type="EMBL" id="ORX93953.1"/>
    </source>
</evidence>
<dbReference type="OrthoDB" id="10251412at2759"/>
<protein>
    <submittedName>
        <fullName evidence="1">Uncharacterized protein</fullName>
    </submittedName>
</protein>